<evidence type="ECO:0000256" key="7">
    <source>
        <dbReference type="ARBA" id="ARBA00023004"/>
    </source>
</evidence>
<keyword evidence="5 10" id="KW-0235">DNA replication</keyword>
<organism evidence="14 15">
    <name type="scientific">Linnemannia gamsii</name>
    <dbReference type="NCBI Taxonomy" id="64522"/>
    <lineage>
        <taxon>Eukaryota</taxon>
        <taxon>Fungi</taxon>
        <taxon>Fungi incertae sedis</taxon>
        <taxon>Mucoromycota</taxon>
        <taxon>Mortierellomycotina</taxon>
        <taxon>Mortierellomycetes</taxon>
        <taxon>Mortierellales</taxon>
        <taxon>Mortierellaceae</taxon>
        <taxon>Linnemannia</taxon>
    </lineage>
</organism>
<keyword evidence="7 10" id="KW-0408">Iron</keyword>
<dbReference type="GO" id="GO:0005658">
    <property type="term" value="C:alpha DNA polymerase:primase complex"/>
    <property type="evidence" value="ECO:0007669"/>
    <property type="project" value="UniProtKB-ARBA"/>
</dbReference>
<evidence type="ECO:0000313" key="14">
    <source>
        <dbReference type="EMBL" id="KAG0322403.1"/>
    </source>
</evidence>
<dbReference type="GO" id="GO:0003677">
    <property type="term" value="F:DNA binding"/>
    <property type="evidence" value="ECO:0007669"/>
    <property type="project" value="UniProtKB-UniRule"/>
</dbReference>
<reference evidence="14" key="1">
    <citation type="journal article" date="2020" name="Fungal Divers.">
        <title>Resolving the Mortierellaceae phylogeny through synthesis of multi-gene phylogenetics and phylogenomics.</title>
        <authorList>
            <person name="Vandepol N."/>
            <person name="Liber J."/>
            <person name="Desiro A."/>
            <person name="Na H."/>
            <person name="Kennedy M."/>
            <person name="Barry K."/>
            <person name="Grigoriev I.V."/>
            <person name="Miller A.N."/>
            <person name="O'Donnell K."/>
            <person name="Stajich J.E."/>
            <person name="Bonito G."/>
        </authorList>
    </citation>
    <scope>NUCLEOTIDE SEQUENCE</scope>
    <source>
        <strain evidence="14">NVP60</strain>
    </source>
</reference>
<dbReference type="GO" id="GO:0046872">
    <property type="term" value="F:metal ion binding"/>
    <property type="evidence" value="ECO:0007669"/>
    <property type="project" value="UniProtKB-UniRule"/>
</dbReference>
<dbReference type="CDD" id="cd07322">
    <property type="entry name" value="PriL_PriS_Eukaryotic"/>
    <property type="match status" value="1"/>
</dbReference>
<name>A0A9P6RMK2_9FUNG</name>
<evidence type="ECO:0000256" key="6">
    <source>
        <dbReference type="ARBA" id="ARBA00022723"/>
    </source>
</evidence>
<dbReference type="PANTHER" id="PTHR10537:SF3">
    <property type="entry name" value="DNA PRIMASE LARGE SUBUNIT"/>
    <property type="match status" value="1"/>
</dbReference>
<gene>
    <name evidence="14" type="ORF">BGZ97_006790</name>
</gene>
<dbReference type="Pfam" id="PF26466">
    <property type="entry name" value="DNA_primase_lrg_N"/>
    <property type="match status" value="1"/>
</dbReference>
<dbReference type="EMBL" id="JAAAIN010000030">
    <property type="protein sequence ID" value="KAG0322403.1"/>
    <property type="molecule type" value="Genomic_DNA"/>
</dbReference>
<evidence type="ECO:0000256" key="3">
    <source>
        <dbReference type="ARBA" id="ARBA00022485"/>
    </source>
</evidence>
<feature type="coiled-coil region" evidence="12">
    <location>
        <begin position="136"/>
        <end position="163"/>
    </location>
</feature>
<dbReference type="InterPro" id="IPR058560">
    <property type="entry name" value="DNA_primase_C"/>
</dbReference>
<comment type="function">
    <text evidence="10">DNA primase is the polymerase that synthesizes small RNA primers for the Okazaki fragments made during discontinuous DNA replication.</text>
</comment>
<evidence type="ECO:0000256" key="2">
    <source>
        <dbReference type="ARBA" id="ARBA00019038"/>
    </source>
</evidence>
<evidence type="ECO:0000256" key="5">
    <source>
        <dbReference type="ARBA" id="ARBA00022705"/>
    </source>
</evidence>
<keyword evidence="8 10" id="KW-0411">Iron-sulfur</keyword>
<feature type="binding site" evidence="11">
    <location>
        <position position="293"/>
    </location>
    <ligand>
        <name>[4Fe-4S] cluster</name>
        <dbReference type="ChEBI" id="CHEBI:49883"/>
    </ligand>
</feature>
<evidence type="ECO:0000256" key="9">
    <source>
        <dbReference type="ARBA" id="ARBA00023125"/>
    </source>
</evidence>
<keyword evidence="3 10" id="KW-0004">4Fe-4S</keyword>
<dbReference type="PANTHER" id="PTHR10537">
    <property type="entry name" value="DNA PRIMASE LARGE SUBUNIT"/>
    <property type="match status" value="1"/>
</dbReference>
<evidence type="ECO:0000313" key="15">
    <source>
        <dbReference type="Proteomes" id="UP000823405"/>
    </source>
</evidence>
<feature type="binding site" evidence="11">
    <location>
        <position position="428"/>
    </location>
    <ligand>
        <name>[4Fe-4S] cluster</name>
        <dbReference type="ChEBI" id="CHEBI:49883"/>
    </ligand>
</feature>
<dbReference type="Proteomes" id="UP000823405">
    <property type="component" value="Unassembled WGS sequence"/>
</dbReference>
<evidence type="ECO:0000256" key="1">
    <source>
        <dbReference type="ARBA" id="ARBA00010564"/>
    </source>
</evidence>
<comment type="similarity">
    <text evidence="1 10">Belongs to the eukaryotic-type primase large subunit family.</text>
</comment>
<sequence>MFTQQNRKSRQLLASGIKSTYDDDLYPTRLNFYREPPPLEISIEEFEQFALDRMQVLQALLTAQMRNLTPEQLDKAVGEAIKKYMPMSPNSKGSNASHRQLMEERRKDHISHFILRLAYSRSQELRSWFLRAECALFRYRFEKEMLKDQLEFLEKQNLSWKKVSDEDKRLLKEKLKASSFKPGNIDEETYFEVDFERVTGLVGRRQVYIQAGKAFVRLSDQVVLVLDEFKERLSHALEVTGRALPRMDEDDRLMPVLNNINKQYLGREFTSSAIAGEIQASDVDTLKVHMPLCMEHLHDELRREKHTRHGGRMQYGLFLKGMGLSLEQALIFWQMAFEKLTPEQFNKNYAYNVRHSYGMEGKRTDYTPYSCKSIIMNNAPGPGDHHGCPFRHFSAPNLRAQLAAHQVDEFDTDDIIHKVQQRHYQIACTRYYEVTRAKMVGISPENIKGGLSDSATGSLIASQEVIEHPNQFFEQSYLLMKSKNAESEGSVASGSVAGSAAGGMGMDGLTGPTPLDATVKGRYTYKKAGASISSNFQQDIDM</sequence>
<evidence type="ECO:0000256" key="12">
    <source>
        <dbReference type="SAM" id="Coils"/>
    </source>
</evidence>
<dbReference type="GO" id="GO:0006269">
    <property type="term" value="P:DNA replication, synthesis of primer"/>
    <property type="evidence" value="ECO:0007669"/>
    <property type="project" value="UniProtKB-KW"/>
</dbReference>
<dbReference type="GO" id="GO:0051539">
    <property type="term" value="F:4 iron, 4 sulfur cluster binding"/>
    <property type="evidence" value="ECO:0007669"/>
    <property type="project" value="UniProtKB-UniRule"/>
</dbReference>
<feature type="binding site" evidence="11">
    <location>
        <position position="371"/>
    </location>
    <ligand>
        <name>[4Fe-4S] cluster</name>
        <dbReference type="ChEBI" id="CHEBI:49883"/>
    </ligand>
</feature>
<keyword evidence="9 10" id="KW-0238">DNA-binding</keyword>
<dbReference type="OrthoDB" id="421393at2759"/>
<feature type="binding site" evidence="11">
    <location>
        <position position="388"/>
    </location>
    <ligand>
        <name>[4Fe-4S] cluster</name>
        <dbReference type="ChEBI" id="CHEBI:49883"/>
    </ligand>
</feature>
<comment type="cofactor">
    <cofactor evidence="10">
        <name>[4Fe-4S] cluster</name>
        <dbReference type="ChEBI" id="CHEBI:49883"/>
    </cofactor>
    <text evidence="10">Binds 1 [4Fe-4S] cluster.</text>
</comment>
<dbReference type="AlphaFoldDB" id="A0A9P6RMK2"/>
<accession>A0A9P6RMK2</accession>
<keyword evidence="12" id="KW-0175">Coiled coil</keyword>
<feature type="domain" description="DNA primase large subunit C-terminal" evidence="13">
    <location>
        <begin position="288"/>
        <end position="473"/>
    </location>
</feature>
<dbReference type="InterPro" id="IPR016558">
    <property type="entry name" value="DNA_primase_lsu_euk"/>
</dbReference>
<keyword evidence="4 10" id="KW-0639">Primosome</keyword>
<dbReference type="Pfam" id="PF04104">
    <property type="entry name" value="DNA_primase_lrg"/>
    <property type="match status" value="1"/>
</dbReference>
<dbReference type="FunFam" id="1.20.930.80:FF:000001">
    <property type="entry name" value="DNA primase large subunit"/>
    <property type="match status" value="1"/>
</dbReference>
<keyword evidence="15" id="KW-1185">Reference proteome</keyword>
<keyword evidence="6 10" id="KW-0479">Metal-binding</keyword>
<dbReference type="PIRSF" id="PIRSF009449">
    <property type="entry name" value="DNA_primase_large_subunit"/>
    <property type="match status" value="1"/>
</dbReference>
<dbReference type="InterPro" id="IPR007238">
    <property type="entry name" value="DNA_primase_lsu_euk/arc"/>
</dbReference>
<evidence type="ECO:0000256" key="4">
    <source>
        <dbReference type="ARBA" id="ARBA00022515"/>
    </source>
</evidence>
<protein>
    <recommendedName>
        <fullName evidence="2 10">DNA primase large subunit</fullName>
    </recommendedName>
</protein>
<comment type="caution">
    <text evidence="14">The sequence shown here is derived from an EMBL/GenBank/DDBJ whole genome shotgun (WGS) entry which is preliminary data.</text>
</comment>
<dbReference type="GO" id="GO:0006270">
    <property type="term" value="P:DNA replication initiation"/>
    <property type="evidence" value="ECO:0007669"/>
    <property type="project" value="UniProtKB-ARBA"/>
</dbReference>
<dbReference type="Gene3D" id="1.20.930.80">
    <property type="match status" value="1"/>
</dbReference>
<evidence type="ECO:0000256" key="10">
    <source>
        <dbReference type="PIRNR" id="PIRNR009449"/>
    </source>
</evidence>
<evidence type="ECO:0000259" key="13">
    <source>
        <dbReference type="Pfam" id="PF04104"/>
    </source>
</evidence>
<evidence type="ECO:0000256" key="11">
    <source>
        <dbReference type="PIRSR" id="PIRSR009449-1"/>
    </source>
</evidence>
<proteinExistence type="inferred from homology"/>
<evidence type="ECO:0000256" key="8">
    <source>
        <dbReference type="ARBA" id="ARBA00023014"/>
    </source>
</evidence>